<proteinExistence type="predicted"/>
<evidence type="ECO:0000256" key="7">
    <source>
        <dbReference type="ARBA" id="ARBA00023014"/>
    </source>
</evidence>
<keyword evidence="2" id="KW-0813">Transport</keyword>
<keyword evidence="7" id="KW-0411">Iron-sulfur</keyword>
<evidence type="ECO:0000313" key="9">
    <source>
        <dbReference type="EMBL" id="SDG88908.1"/>
    </source>
</evidence>
<evidence type="ECO:0000313" key="10">
    <source>
        <dbReference type="Proteomes" id="UP000217076"/>
    </source>
</evidence>
<dbReference type="PROSITE" id="PS00198">
    <property type="entry name" value="4FE4S_FER_1"/>
    <property type="match status" value="1"/>
</dbReference>
<keyword evidence="10" id="KW-1185">Reference proteome</keyword>
<feature type="domain" description="4Fe-4S ferredoxin-type" evidence="8">
    <location>
        <begin position="1"/>
        <end position="30"/>
    </location>
</feature>
<keyword evidence="3" id="KW-0004">4Fe-4S</keyword>
<dbReference type="InterPro" id="IPR017900">
    <property type="entry name" value="4Fe4S_Fe_S_CS"/>
</dbReference>
<organism evidence="9 10">
    <name type="scientific">Roseospirillum parvum</name>
    <dbReference type="NCBI Taxonomy" id="83401"/>
    <lineage>
        <taxon>Bacteria</taxon>
        <taxon>Pseudomonadati</taxon>
        <taxon>Pseudomonadota</taxon>
        <taxon>Alphaproteobacteria</taxon>
        <taxon>Rhodospirillales</taxon>
        <taxon>Rhodospirillaceae</taxon>
        <taxon>Roseospirillum</taxon>
    </lineage>
</organism>
<dbReference type="PROSITE" id="PS51379">
    <property type="entry name" value="4FE4S_FER_2"/>
    <property type="match status" value="1"/>
</dbReference>
<dbReference type="Pfam" id="PF00037">
    <property type="entry name" value="Fer4"/>
    <property type="match status" value="1"/>
</dbReference>
<dbReference type="Proteomes" id="UP000217076">
    <property type="component" value="Unassembled WGS sequence"/>
</dbReference>
<comment type="cofactor">
    <cofactor evidence="1">
        <name>[4Fe-4S] cluster</name>
        <dbReference type="ChEBI" id="CHEBI:49883"/>
    </cofactor>
</comment>
<evidence type="ECO:0000259" key="8">
    <source>
        <dbReference type="PROSITE" id="PS51379"/>
    </source>
</evidence>
<dbReference type="EMBL" id="FNCV01000003">
    <property type="protein sequence ID" value="SDG88908.1"/>
    <property type="molecule type" value="Genomic_DNA"/>
</dbReference>
<dbReference type="OrthoDB" id="9800445at2"/>
<reference evidence="10" key="1">
    <citation type="submission" date="2016-10" db="EMBL/GenBank/DDBJ databases">
        <authorList>
            <person name="Varghese N."/>
            <person name="Submissions S."/>
        </authorList>
    </citation>
    <scope>NUCLEOTIDE SEQUENCE [LARGE SCALE GENOMIC DNA]</scope>
    <source>
        <strain evidence="10">930I</strain>
    </source>
</reference>
<dbReference type="RefSeq" id="WP_092616847.1">
    <property type="nucleotide sequence ID" value="NZ_FNCV01000003.1"/>
</dbReference>
<evidence type="ECO:0000256" key="4">
    <source>
        <dbReference type="ARBA" id="ARBA00022723"/>
    </source>
</evidence>
<sequence>MAYQILVDECTVCGACEFECPNGAISMKGDSYVIDAAACNECEGVSDVPQCETACPVPGVIVPA</sequence>
<protein>
    <submittedName>
        <fullName evidence="9">4Fe-4S binding domain-containing protein</fullName>
    </submittedName>
</protein>
<evidence type="ECO:0000256" key="6">
    <source>
        <dbReference type="ARBA" id="ARBA00023004"/>
    </source>
</evidence>
<dbReference type="STRING" id="83401.SAMN05421742_103131"/>
<accession>A0A1G7XXN0</accession>
<name>A0A1G7XXN0_9PROT</name>
<keyword evidence="6" id="KW-0408">Iron</keyword>
<dbReference type="AlphaFoldDB" id="A0A1G7XXN0"/>
<evidence type="ECO:0000256" key="3">
    <source>
        <dbReference type="ARBA" id="ARBA00022485"/>
    </source>
</evidence>
<dbReference type="InterPro" id="IPR017896">
    <property type="entry name" value="4Fe4S_Fe-S-bd"/>
</dbReference>
<evidence type="ECO:0000256" key="5">
    <source>
        <dbReference type="ARBA" id="ARBA00022982"/>
    </source>
</evidence>
<dbReference type="GO" id="GO:0051539">
    <property type="term" value="F:4 iron, 4 sulfur cluster binding"/>
    <property type="evidence" value="ECO:0007669"/>
    <property type="project" value="UniProtKB-KW"/>
</dbReference>
<evidence type="ECO:0000256" key="2">
    <source>
        <dbReference type="ARBA" id="ARBA00022448"/>
    </source>
</evidence>
<dbReference type="GO" id="GO:0046872">
    <property type="term" value="F:metal ion binding"/>
    <property type="evidence" value="ECO:0007669"/>
    <property type="project" value="UniProtKB-KW"/>
</dbReference>
<dbReference type="Gene3D" id="3.30.70.20">
    <property type="match status" value="1"/>
</dbReference>
<evidence type="ECO:0000256" key="1">
    <source>
        <dbReference type="ARBA" id="ARBA00001966"/>
    </source>
</evidence>
<gene>
    <name evidence="9" type="ORF">SAMN05421742_103131</name>
</gene>
<keyword evidence="5" id="KW-0249">Electron transport</keyword>
<keyword evidence="4" id="KW-0479">Metal-binding</keyword>
<dbReference type="SUPFAM" id="SSF54862">
    <property type="entry name" value="4Fe-4S ferredoxins"/>
    <property type="match status" value="1"/>
</dbReference>
<dbReference type="FunFam" id="3.30.70.20:FF:000045">
    <property type="entry name" value="Ferredoxin, 4Fe-4S"/>
    <property type="match status" value="1"/>
</dbReference>